<keyword evidence="9" id="KW-1185">Reference proteome</keyword>
<dbReference type="SMART" id="SM00409">
    <property type="entry name" value="IG"/>
    <property type="match status" value="1"/>
</dbReference>
<keyword evidence="6" id="KW-1133">Transmembrane helix</keyword>
<evidence type="ECO:0000256" key="3">
    <source>
        <dbReference type="ARBA" id="ARBA00022737"/>
    </source>
</evidence>
<feature type="transmembrane region" description="Helical" evidence="6">
    <location>
        <begin position="697"/>
        <end position="717"/>
    </location>
</feature>
<protein>
    <submittedName>
        <fullName evidence="10 11">Leucine-rich repeat neuronal protein 1-like</fullName>
    </submittedName>
</protein>
<evidence type="ECO:0000256" key="2">
    <source>
        <dbReference type="ARBA" id="ARBA00022729"/>
    </source>
</evidence>
<evidence type="ECO:0000313" key="11">
    <source>
        <dbReference type="RefSeq" id="XP_055881695.1"/>
    </source>
</evidence>
<dbReference type="PANTHER" id="PTHR24366:SF96">
    <property type="entry name" value="LEUCINE RICH REPEAT CONTAINING 53"/>
    <property type="match status" value="1"/>
</dbReference>
<dbReference type="RefSeq" id="XP_055881696.1">
    <property type="nucleotide sequence ID" value="XM_056025721.1"/>
</dbReference>
<dbReference type="SMART" id="SM00408">
    <property type="entry name" value="IGc2"/>
    <property type="match status" value="1"/>
</dbReference>
<dbReference type="Pfam" id="PF01462">
    <property type="entry name" value="LRRNT"/>
    <property type="match status" value="1"/>
</dbReference>
<dbReference type="Proteomes" id="UP001165740">
    <property type="component" value="Chromosome 4"/>
</dbReference>
<evidence type="ECO:0000256" key="7">
    <source>
        <dbReference type="SAM" id="SignalP"/>
    </source>
</evidence>
<dbReference type="InterPro" id="IPR003599">
    <property type="entry name" value="Ig_sub"/>
</dbReference>
<dbReference type="PROSITE" id="PS50835">
    <property type="entry name" value="IG_LIKE"/>
    <property type="match status" value="1"/>
</dbReference>
<evidence type="ECO:0000256" key="5">
    <source>
        <dbReference type="SAM" id="MobiDB-lite"/>
    </source>
</evidence>
<dbReference type="InterPro" id="IPR036116">
    <property type="entry name" value="FN3_sf"/>
</dbReference>
<dbReference type="Pfam" id="PF12799">
    <property type="entry name" value="LRR_4"/>
    <property type="match status" value="1"/>
</dbReference>
<dbReference type="Pfam" id="PF07679">
    <property type="entry name" value="I-set"/>
    <property type="match status" value="1"/>
</dbReference>
<dbReference type="OrthoDB" id="676979at2759"/>
<keyword evidence="6" id="KW-0472">Membrane</keyword>
<dbReference type="InterPro" id="IPR007110">
    <property type="entry name" value="Ig-like_dom"/>
</dbReference>
<dbReference type="Pfam" id="PF13855">
    <property type="entry name" value="LRR_8"/>
    <property type="match status" value="2"/>
</dbReference>
<keyword evidence="4" id="KW-1015">Disulfide bond</keyword>
<dbReference type="SUPFAM" id="SSF49265">
    <property type="entry name" value="Fibronectin type III"/>
    <property type="match status" value="1"/>
</dbReference>
<dbReference type="AlphaFoldDB" id="A0A9W3A3E1"/>
<keyword evidence="3" id="KW-0677">Repeat</keyword>
<dbReference type="SUPFAM" id="SSF52058">
    <property type="entry name" value="L domain-like"/>
    <property type="match status" value="1"/>
</dbReference>
<dbReference type="FunFam" id="3.80.10.10:FF:001164">
    <property type="entry name" value="GH01279p"/>
    <property type="match status" value="1"/>
</dbReference>
<dbReference type="InterPro" id="IPR003591">
    <property type="entry name" value="Leu-rich_rpt_typical-subtyp"/>
</dbReference>
<dbReference type="InterPro" id="IPR001611">
    <property type="entry name" value="Leu-rich_rpt"/>
</dbReference>
<proteinExistence type="predicted"/>
<dbReference type="InterPro" id="IPR003598">
    <property type="entry name" value="Ig_sub2"/>
</dbReference>
<keyword evidence="1" id="KW-0433">Leucine-rich repeat</keyword>
<dbReference type="Gene3D" id="2.60.40.10">
    <property type="entry name" value="Immunoglobulins"/>
    <property type="match status" value="2"/>
</dbReference>
<evidence type="ECO:0000313" key="10">
    <source>
        <dbReference type="RefSeq" id="XP_055881694.1"/>
    </source>
</evidence>
<evidence type="ECO:0000256" key="1">
    <source>
        <dbReference type="ARBA" id="ARBA00022614"/>
    </source>
</evidence>
<dbReference type="SUPFAM" id="SSF48726">
    <property type="entry name" value="Immunoglobulin"/>
    <property type="match status" value="1"/>
</dbReference>
<feature type="domain" description="Ig-like" evidence="8">
    <location>
        <begin position="480"/>
        <end position="579"/>
    </location>
</feature>
<dbReference type="InterPro" id="IPR036179">
    <property type="entry name" value="Ig-like_dom_sf"/>
</dbReference>
<feature type="signal peptide" evidence="7">
    <location>
        <begin position="1"/>
        <end position="19"/>
    </location>
</feature>
<name>A0A9W3A3E1_BIOGL</name>
<dbReference type="PROSITE" id="PS51450">
    <property type="entry name" value="LRR"/>
    <property type="match status" value="4"/>
</dbReference>
<dbReference type="InterPro" id="IPR032675">
    <property type="entry name" value="LRR_dom_sf"/>
</dbReference>
<accession>A0A9W3A3E1</accession>
<feature type="region of interest" description="Disordered" evidence="5">
    <location>
        <begin position="742"/>
        <end position="765"/>
    </location>
</feature>
<dbReference type="RefSeq" id="XP_055881694.1">
    <property type="nucleotide sequence ID" value="XM_056025719.1"/>
</dbReference>
<keyword evidence="6" id="KW-0812">Transmembrane</keyword>
<evidence type="ECO:0000313" key="12">
    <source>
        <dbReference type="RefSeq" id="XP_055881696.1"/>
    </source>
</evidence>
<evidence type="ECO:0000259" key="8">
    <source>
        <dbReference type="PROSITE" id="PS50835"/>
    </source>
</evidence>
<dbReference type="SMART" id="SM00369">
    <property type="entry name" value="LRR_TYP"/>
    <property type="match status" value="8"/>
</dbReference>
<dbReference type="OMA" id="LPAWAFW"/>
<feature type="compositionally biased region" description="Polar residues" evidence="5">
    <location>
        <begin position="747"/>
        <end position="765"/>
    </location>
</feature>
<gene>
    <name evidence="10 11 12" type="primary">LOC106063154</name>
</gene>
<dbReference type="InterPro" id="IPR000372">
    <property type="entry name" value="LRRNT"/>
</dbReference>
<dbReference type="InterPro" id="IPR025875">
    <property type="entry name" value="Leu-rich_rpt_4"/>
</dbReference>
<evidence type="ECO:0000313" key="9">
    <source>
        <dbReference type="Proteomes" id="UP001165740"/>
    </source>
</evidence>
<dbReference type="SMART" id="SM00013">
    <property type="entry name" value="LRRNT"/>
    <property type="match status" value="1"/>
</dbReference>
<evidence type="ECO:0000256" key="6">
    <source>
        <dbReference type="SAM" id="Phobius"/>
    </source>
</evidence>
<organism evidence="9 10">
    <name type="scientific">Biomphalaria glabrata</name>
    <name type="common">Bloodfluke planorb</name>
    <name type="synonym">Freshwater snail</name>
    <dbReference type="NCBI Taxonomy" id="6526"/>
    <lineage>
        <taxon>Eukaryota</taxon>
        <taxon>Metazoa</taxon>
        <taxon>Spiralia</taxon>
        <taxon>Lophotrochozoa</taxon>
        <taxon>Mollusca</taxon>
        <taxon>Gastropoda</taxon>
        <taxon>Heterobranchia</taxon>
        <taxon>Euthyneura</taxon>
        <taxon>Panpulmonata</taxon>
        <taxon>Hygrophila</taxon>
        <taxon>Lymnaeoidea</taxon>
        <taxon>Planorbidae</taxon>
        <taxon>Biomphalaria</taxon>
    </lineage>
</organism>
<dbReference type="SMART" id="SM00365">
    <property type="entry name" value="LRR_SD22"/>
    <property type="match status" value="4"/>
</dbReference>
<feature type="chain" id="PRO_5044702720" evidence="7">
    <location>
        <begin position="20"/>
        <end position="765"/>
    </location>
</feature>
<reference evidence="10 11" key="1">
    <citation type="submission" date="2025-04" db="UniProtKB">
        <authorList>
            <consortium name="RefSeq"/>
        </authorList>
    </citation>
    <scope>IDENTIFICATION</scope>
</reference>
<dbReference type="InterPro" id="IPR013783">
    <property type="entry name" value="Ig-like_fold"/>
</dbReference>
<evidence type="ECO:0000256" key="4">
    <source>
        <dbReference type="ARBA" id="ARBA00023157"/>
    </source>
</evidence>
<dbReference type="Gene3D" id="3.80.10.10">
    <property type="entry name" value="Ribonuclease Inhibitor"/>
    <property type="match status" value="2"/>
</dbReference>
<dbReference type="PANTHER" id="PTHR24366">
    <property type="entry name" value="IG(IMMUNOGLOBULIN) AND LRR(LEUCINE RICH REPEAT) DOMAINS"/>
    <property type="match status" value="1"/>
</dbReference>
<dbReference type="GeneID" id="106063154"/>
<dbReference type="RefSeq" id="XP_055881695.1">
    <property type="nucleotide sequence ID" value="XM_056025720.1"/>
</dbReference>
<dbReference type="InterPro" id="IPR013098">
    <property type="entry name" value="Ig_I-set"/>
</dbReference>
<keyword evidence="2 7" id="KW-0732">Signal</keyword>
<sequence>MTLSLVSCLVLAVMTGAQALEHLATDKVGTPSLVAMPRGAVNLEDNTLEDDLSAEKQCPTKCDCYRRALPLAGLEERLLVVNCSRRGLVEFPSGLPSATEVLDLAYNQLRNMSSLPRLLELKVLDVSGNQLRQLDNQWLFEHVNKLRILSLSDNKLLALQHGTFNGLDSLRVLDLSRNGIRRVETHSFAGLTDLEVLNLKNNQLYQLERGWLLPLASLQRLYLSDNKISSLDDGVFAKLPELQHLDLSNNMIREVPDNAFGGLRSLNLLNFTGNSNMKEVPTKSLQPLPTVNILLLDGLAMLRLRSFAVGSIDVVELSMSYAPKLQVIEEAAFHNLSSLTSLQLHDNPRLVYIHPASFASVPRLRHLHLHNNGLVSVSSQLVTSLPSLYDLHLHHNRFFCDCNIYWLRKELSFENPRSSLTSPMTTSTDDVRYTLASTGTSSPRSLVSEPQRVSCYFQSGGPEMSLMQLPMEYFSPMCPPTVLAMFPADISLTIGEELWLECHGLGVPAPSLSWVLPGGREINATSNFVGETNFSLTEVLQDSALLHIKPVSLSDSGTYGCRAVNSISEEIKTTQVRVQNKPLSISDVRVGNDYITLAWRGAIPRAQMSDFQLFYKEIEPTPNRGGDDRDNSTEYTTIQLHGNIHKCTITGLKPLTTYEVCLVYRKIHPMQCSNYTTTQEVEVLVSDGIVRISKSQIGLGFAVVLGIVVLVVVLLLVRRARRRKDYQGPLADEEKASIPLEAVGPTVPSTPLTSSRTALLPNSQI</sequence>